<evidence type="ECO:0000313" key="1">
    <source>
        <dbReference type="EMBL" id="GAK31370.1"/>
    </source>
</evidence>
<dbReference type="RefSeq" id="WP_278279341.1">
    <property type="nucleotide sequence ID" value="NZ_DF820492.1"/>
</dbReference>
<gene>
    <name evidence="1" type="ORF">WOSG25_090670</name>
</gene>
<keyword evidence="2" id="KW-1185">Reference proteome</keyword>
<accession>A0A069CUA1</accession>
<evidence type="ECO:0000313" key="2">
    <source>
        <dbReference type="Proteomes" id="UP000030643"/>
    </source>
</evidence>
<dbReference type="AlphaFoldDB" id="A0A069CUA1"/>
<dbReference type="Proteomes" id="UP000030643">
    <property type="component" value="Unassembled WGS sequence"/>
</dbReference>
<dbReference type="EMBL" id="DF820492">
    <property type="protein sequence ID" value="GAK31370.1"/>
    <property type="molecule type" value="Genomic_DNA"/>
</dbReference>
<proteinExistence type="predicted"/>
<sequence>MSLLDLQAKELGFKNWQELRKKLPNTTAQRLINDLILKEL</sequence>
<organism evidence="1 2">
    <name type="scientific">Weissella oryzae (strain DSM 25784 / JCM 18191 / LMG 30913 / SG25)</name>
    <dbReference type="NCBI Taxonomy" id="1329250"/>
    <lineage>
        <taxon>Bacteria</taxon>
        <taxon>Bacillati</taxon>
        <taxon>Bacillota</taxon>
        <taxon>Bacilli</taxon>
        <taxon>Lactobacillales</taxon>
        <taxon>Lactobacillaceae</taxon>
        <taxon>Weissella</taxon>
    </lineage>
</organism>
<protein>
    <submittedName>
        <fullName evidence="1">Uncharacterized protein</fullName>
    </submittedName>
</protein>
<name>A0A069CUA1_WEIOS</name>
<reference evidence="2" key="1">
    <citation type="journal article" date="2014" name="Genome Announc.">
        <title>Draft genome sequence of Weissella oryzae SG25T, isolated from fermented rice grains.</title>
        <authorList>
            <person name="Tanizawa Y."/>
            <person name="Fujisawa T."/>
            <person name="Mochizuki T."/>
            <person name="Kaminuma E."/>
            <person name="Suzuki Y."/>
            <person name="Nakamura Y."/>
            <person name="Tohno M."/>
        </authorList>
    </citation>
    <scope>NUCLEOTIDE SEQUENCE [LARGE SCALE GENOMIC DNA]</scope>
    <source>
        <strain evidence="2">DSM 25784 / JCM 18191 / LMG 30913 / SG25</strain>
    </source>
</reference>